<protein>
    <submittedName>
        <fullName evidence="2">Uncharacterized protein</fullName>
    </submittedName>
</protein>
<feature type="signal peptide" evidence="1">
    <location>
        <begin position="1"/>
        <end position="18"/>
    </location>
</feature>
<organism evidence="2 3">
    <name type="scientific">Pelagomonas calceolata</name>
    <dbReference type="NCBI Taxonomy" id="35677"/>
    <lineage>
        <taxon>Eukaryota</taxon>
        <taxon>Sar</taxon>
        <taxon>Stramenopiles</taxon>
        <taxon>Ochrophyta</taxon>
        <taxon>Pelagophyceae</taxon>
        <taxon>Pelagomonadales</taxon>
        <taxon>Pelagomonadaceae</taxon>
        <taxon>Pelagomonas</taxon>
    </lineage>
</organism>
<sequence>MASVVAAVMLLAAAGAAALNFKTATAPTALAAYDGSGVTWDCAVPDSQVAASNGPSSGTIESAGFTLTGNGETLDSGKETTFKTEDVTFEVQGQPYAWAIKNSLIDSYFDCGGLQVSDASSSVLMGCDLGQAITVGNPVVNKAPSATPALARLVCGEYMVAAAAAARRRARIVDRSAGAVGDHYARQGESN</sequence>
<dbReference type="AlphaFoldDB" id="A0A8J2WXF1"/>
<proteinExistence type="predicted"/>
<accession>A0A8J2WXF1</accession>
<evidence type="ECO:0000313" key="2">
    <source>
        <dbReference type="EMBL" id="CAH0372322.1"/>
    </source>
</evidence>
<evidence type="ECO:0000313" key="3">
    <source>
        <dbReference type="Proteomes" id="UP000789595"/>
    </source>
</evidence>
<evidence type="ECO:0000256" key="1">
    <source>
        <dbReference type="SAM" id="SignalP"/>
    </source>
</evidence>
<dbReference type="Proteomes" id="UP000789595">
    <property type="component" value="Unassembled WGS sequence"/>
</dbReference>
<reference evidence="2" key="1">
    <citation type="submission" date="2021-11" db="EMBL/GenBank/DDBJ databases">
        <authorList>
            <consortium name="Genoscope - CEA"/>
            <person name="William W."/>
        </authorList>
    </citation>
    <scope>NUCLEOTIDE SEQUENCE</scope>
</reference>
<keyword evidence="3" id="KW-1185">Reference proteome</keyword>
<keyword evidence="1" id="KW-0732">Signal</keyword>
<gene>
    <name evidence="2" type="ORF">PECAL_3P23070</name>
</gene>
<dbReference type="EMBL" id="CAKKNE010000003">
    <property type="protein sequence ID" value="CAH0372322.1"/>
    <property type="molecule type" value="Genomic_DNA"/>
</dbReference>
<feature type="chain" id="PRO_5035225905" evidence="1">
    <location>
        <begin position="19"/>
        <end position="191"/>
    </location>
</feature>
<comment type="caution">
    <text evidence="2">The sequence shown here is derived from an EMBL/GenBank/DDBJ whole genome shotgun (WGS) entry which is preliminary data.</text>
</comment>
<name>A0A8J2WXF1_9STRA</name>